<evidence type="ECO:0000313" key="1">
    <source>
        <dbReference type="EMBL" id="GEC74588.1"/>
    </source>
</evidence>
<dbReference type="InterPro" id="IPR011991">
    <property type="entry name" value="ArsR-like_HTH"/>
</dbReference>
<accession>A0A4Y4B284</accession>
<sequence length="186" mass="19939">MVEYYVMTYYSTVSDEISQLREALLALSERVAVLEQTRHVSHSAPFDEGGFWALNGLQARLPDDASTTEGAVMLVGALTLPTGAPVSWQQTVGTAGQLEATWAERASVFAALGHPVRLELLRHIVSGTHATSELAAVDGLGTTGQLHHHLRQLVSAGWVRQSGRGSYEVPAARIVPLLACVLGAER</sequence>
<dbReference type="CDD" id="cd00090">
    <property type="entry name" value="HTH_ARSR"/>
    <property type="match status" value="1"/>
</dbReference>
<dbReference type="SUPFAM" id="SSF46785">
    <property type="entry name" value="Winged helix' DNA-binding domain"/>
    <property type="match status" value="1"/>
</dbReference>
<dbReference type="InterPro" id="IPR036390">
    <property type="entry name" value="WH_DNA-bd_sf"/>
</dbReference>
<dbReference type="InterPro" id="IPR036388">
    <property type="entry name" value="WH-like_DNA-bd_sf"/>
</dbReference>
<protein>
    <submittedName>
        <fullName evidence="1">Transcriptional regulator</fullName>
    </submittedName>
</protein>
<dbReference type="Gene3D" id="1.10.10.10">
    <property type="entry name" value="Winged helix-like DNA-binding domain superfamily/Winged helix DNA-binding domain"/>
    <property type="match status" value="1"/>
</dbReference>
<dbReference type="AlphaFoldDB" id="A0A4Y4B284"/>
<name>A0A4Y4B284_MICMQ</name>
<dbReference type="EMBL" id="BJNQ01000003">
    <property type="protein sequence ID" value="GEC74588.1"/>
    <property type="molecule type" value="Genomic_DNA"/>
</dbReference>
<reference evidence="1 2" key="1">
    <citation type="submission" date="2019-06" db="EMBL/GenBank/DDBJ databases">
        <title>Whole genome shotgun sequence of Microbacterium liquefaciens NBRC 15037.</title>
        <authorList>
            <person name="Hosoyama A."/>
            <person name="Uohara A."/>
            <person name="Ohji S."/>
            <person name="Ichikawa N."/>
        </authorList>
    </citation>
    <scope>NUCLEOTIDE SEQUENCE [LARGE SCALE GENOMIC DNA]</scope>
    <source>
        <strain evidence="1 2">NBRC 15037</strain>
    </source>
</reference>
<comment type="caution">
    <text evidence="1">The sequence shown here is derived from an EMBL/GenBank/DDBJ whole genome shotgun (WGS) entry which is preliminary data.</text>
</comment>
<gene>
    <name evidence="1" type="ORF">MLI01_07330</name>
</gene>
<dbReference type="Proteomes" id="UP000317410">
    <property type="component" value="Unassembled WGS sequence"/>
</dbReference>
<organism evidence="1 2">
    <name type="scientific">Microbacterium maritypicum</name>
    <name type="common">Microbacterium liquefaciens</name>
    <dbReference type="NCBI Taxonomy" id="33918"/>
    <lineage>
        <taxon>Bacteria</taxon>
        <taxon>Bacillati</taxon>
        <taxon>Actinomycetota</taxon>
        <taxon>Actinomycetes</taxon>
        <taxon>Micrococcales</taxon>
        <taxon>Microbacteriaceae</taxon>
        <taxon>Microbacterium</taxon>
    </lineage>
</organism>
<proteinExistence type="predicted"/>
<evidence type="ECO:0000313" key="2">
    <source>
        <dbReference type="Proteomes" id="UP000317410"/>
    </source>
</evidence>